<evidence type="ECO:0000313" key="3">
    <source>
        <dbReference type="Proteomes" id="UP001152523"/>
    </source>
</evidence>
<dbReference type="InterPro" id="IPR019557">
    <property type="entry name" value="AminoTfrase-like_pln_mobile"/>
</dbReference>
<dbReference type="AlphaFoldDB" id="A0AAV0FWI1"/>
<dbReference type="Pfam" id="PF10536">
    <property type="entry name" value="PMD"/>
    <property type="match status" value="1"/>
</dbReference>
<gene>
    <name evidence="2" type="ORF">CEPIT_LOCUS37882</name>
</gene>
<sequence length="291" mass="33001">MLLYILTGLQVDGRAVTGTACRQWVDECERLLGIRPILRTDLQGSSLRMPWLREHFQVLPPDADEVMIQQHARAYILMMMGASIFADKSGNEIQVLHLPMLERFDVTTQFSWGSATLAYLYRQLCRGCQRGSTELGGFLLLLQIWSWEYIHIGRPIVVAYHDIDGHPLPDEPPRLLGPHHVRGEDPLGRRWLYICWSISHVIRTGLGVYRDAFDRMSEDQITWMSYTPEMLAELPLAGREHSHICLGLSRSFHGLSTLMLSCIGWISVGSIQRIGHSDMSDTSLCGKGELS</sequence>
<feature type="domain" description="Aminotransferase-like plant mobile" evidence="1">
    <location>
        <begin position="5"/>
        <end position="247"/>
    </location>
</feature>
<organism evidence="2 3">
    <name type="scientific">Cuscuta epithymum</name>
    <dbReference type="NCBI Taxonomy" id="186058"/>
    <lineage>
        <taxon>Eukaryota</taxon>
        <taxon>Viridiplantae</taxon>
        <taxon>Streptophyta</taxon>
        <taxon>Embryophyta</taxon>
        <taxon>Tracheophyta</taxon>
        <taxon>Spermatophyta</taxon>
        <taxon>Magnoliopsida</taxon>
        <taxon>eudicotyledons</taxon>
        <taxon>Gunneridae</taxon>
        <taxon>Pentapetalae</taxon>
        <taxon>asterids</taxon>
        <taxon>lamiids</taxon>
        <taxon>Solanales</taxon>
        <taxon>Convolvulaceae</taxon>
        <taxon>Cuscuteae</taxon>
        <taxon>Cuscuta</taxon>
        <taxon>Cuscuta subgen. Cuscuta</taxon>
    </lineage>
</organism>
<protein>
    <recommendedName>
        <fullName evidence="1">Aminotransferase-like plant mobile domain-containing protein</fullName>
    </recommendedName>
</protein>
<dbReference type="Proteomes" id="UP001152523">
    <property type="component" value="Unassembled WGS sequence"/>
</dbReference>
<dbReference type="InterPro" id="IPR044824">
    <property type="entry name" value="MAIN-like"/>
</dbReference>
<proteinExistence type="predicted"/>
<comment type="caution">
    <text evidence="2">The sequence shown here is derived from an EMBL/GenBank/DDBJ whole genome shotgun (WGS) entry which is preliminary data.</text>
</comment>
<keyword evidence="3" id="KW-1185">Reference proteome</keyword>
<dbReference type="GO" id="GO:0010073">
    <property type="term" value="P:meristem maintenance"/>
    <property type="evidence" value="ECO:0007669"/>
    <property type="project" value="InterPro"/>
</dbReference>
<accession>A0AAV0FWI1</accession>
<evidence type="ECO:0000259" key="1">
    <source>
        <dbReference type="Pfam" id="PF10536"/>
    </source>
</evidence>
<reference evidence="2" key="1">
    <citation type="submission" date="2022-07" db="EMBL/GenBank/DDBJ databases">
        <authorList>
            <person name="Macas J."/>
            <person name="Novak P."/>
            <person name="Neumann P."/>
        </authorList>
    </citation>
    <scope>NUCLEOTIDE SEQUENCE</scope>
</reference>
<dbReference type="EMBL" id="CAMAPF010001020">
    <property type="protein sequence ID" value="CAH9139835.1"/>
    <property type="molecule type" value="Genomic_DNA"/>
</dbReference>
<evidence type="ECO:0000313" key="2">
    <source>
        <dbReference type="EMBL" id="CAH9139835.1"/>
    </source>
</evidence>
<dbReference type="PANTHER" id="PTHR46033:SF8">
    <property type="entry name" value="PROTEIN MAINTENANCE OF MERISTEMS-LIKE"/>
    <property type="match status" value="1"/>
</dbReference>
<name>A0AAV0FWI1_9ASTE</name>
<dbReference type="PANTHER" id="PTHR46033">
    <property type="entry name" value="PROTEIN MAIN-LIKE 2"/>
    <property type="match status" value="1"/>
</dbReference>